<evidence type="ECO:0000256" key="4">
    <source>
        <dbReference type="ARBA" id="ARBA00011668"/>
    </source>
</evidence>
<dbReference type="PANTHER" id="PTHR43411:SF1">
    <property type="entry name" value="ADENYLOSUCCINATE LYASE"/>
    <property type="match status" value="1"/>
</dbReference>
<evidence type="ECO:0000256" key="9">
    <source>
        <dbReference type="ARBA" id="ARBA00024477"/>
    </source>
</evidence>
<comment type="similarity">
    <text evidence="3 14">Belongs to the lyase 1 family. Adenylosuccinate lyase subfamily.</text>
</comment>
<name>A0A077NKU0_XENBV</name>
<dbReference type="InterPro" id="IPR004769">
    <property type="entry name" value="Pur_lyase"/>
</dbReference>
<dbReference type="UniPathway" id="UPA00075">
    <property type="reaction ID" value="UER00336"/>
</dbReference>
<dbReference type="InterPro" id="IPR047136">
    <property type="entry name" value="PurB_bact"/>
</dbReference>
<accession>A0A077NKU0</accession>
<dbReference type="GO" id="GO:0005829">
    <property type="term" value="C:cytosol"/>
    <property type="evidence" value="ECO:0007669"/>
    <property type="project" value="TreeGrafter"/>
</dbReference>
<evidence type="ECO:0000256" key="13">
    <source>
        <dbReference type="NCBIfam" id="TIGR00928"/>
    </source>
</evidence>
<gene>
    <name evidence="17" type="primary">purB</name>
    <name evidence="17" type="ORF">XBFM1_320025</name>
</gene>
<dbReference type="GO" id="GO:0004018">
    <property type="term" value="F:N6-(1,2-dicarboxyethyl)AMP AMP-lyase (fumarate-forming) activity"/>
    <property type="evidence" value="ECO:0007669"/>
    <property type="project" value="UniProtKB-UniRule"/>
</dbReference>
<protein>
    <recommendedName>
        <fullName evidence="6 13">Adenylosuccinate lyase</fullName>
        <shortName evidence="14">ASL</shortName>
        <ecNumber evidence="5 13">4.3.2.2</ecNumber>
    </recommendedName>
    <alternativeName>
        <fullName evidence="11 14">Adenylosuccinase</fullName>
    </alternativeName>
</protein>
<feature type="domain" description="Fumarate lyase N-terminal" evidence="15">
    <location>
        <begin position="14"/>
        <end position="312"/>
    </location>
</feature>
<evidence type="ECO:0000259" key="16">
    <source>
        <dbReference type="Pfam" id="PF08328"/>
    </source>
</evidence>
<keyword evidence="7 14" id="KW-0658">Purine biosynthesis</keyword>
<evidence type="ECO:0000256" key="7">
    <source>
        <dbReference type="ARBA" id="ARBA00022755"/>
    </source>
</evidence>
<evidence type="ECO:0000256" key="8">
    <source>
        <dbReference type="ARBA" id="ARBA00023239"/>
    </source>
</evidence>
<comment type="catalytic activity">
    <reaction evidence="12">
        <text>N(6)-(1,2-dicarboxyethyl)-AMP = fumarate + AMP</text>
        <dbReference type="Rhea" id="RHEA:16853"/>
        <dbReference type="ChEBI" id="CHEBI:29806"/>
        <dbReference type="ChEBI" id="CHEBI:57567"/>
        <dbReference type="ChEBI" id="CHEBI:456215"/>
        <dbReference type="EC" id="4.3.2.2"/>
    </reaction>
    <physiologicalReaction direction="left-to-right" evidence="12">
        <dbReference type="Rhea" id="RHEA:16854"/>
    </physiologicalReaction>
</comment>
<dbReference type="CDD" id="cd01598">
    <property type="entry name" value="PurB"/>
    <property type="match status" value="1"/>
</dbReference>
<dbReference type="GO" id="GO:0070626">
    <property type="term" value="F:(S)-2-(5-amino-1-(5-phospho-D-ribosyl)imidazole-4-carboxamido) succinate lyase (fumarate-forming) activity"/>
    <property type="evidence" value="ECO:0007669"/>
    <property type="project" value="RHEA"/>
</dbReference>
<dbReference type="InterPro" id="IPR008948">
    <property type="entry name" value="L-Aspartase-like"/>
</dbReference>
<comment type="catalytic activity">
    <reaction evidence="9">
        <text>(2S)-2-[5-amino-1-(5-phospho-beta-D-ribosyl)imidazole-4-carboxamido]succinate = 5-amino-1-(5-phospho-beta-D-ribosyl)imidazole-4-carboxamide + fumarate</text>
        <dbReference type="Rhea" id="RHEA:23920"/>
        <dbReference type="ChEBI" id="CHEBI:29806"/>
        <dbReference type="ChEBI" id="CHEBI:58443"/>
        <dbReference type="ChEBI" id="CHEBI:58475"/>
        <dbReference type="EC" id="4.3.2.2"/>
    </reaction>
    <physiologicalReaction direction="left-to-right" evidence="9">
        <dbReference type="Rhea" id="RHEA:23921"/>
    </physiologicalReaction>
</comment>
<dbReference type="InterPro" id="IPR024083">
    <property type="entry name" value="Fumarase/histidase_N"/>
</dbReference>
<evidence type="ECO:0000256" key="3">
    <source>
        <dbReference type="ARBA" id="ARBA00008273"/>
    </source>
</evidence>
<dbReference type="GO" id="GO:0006189">
    <property type="term" value="P:'de novo' IMP biosynthetic process"/>
    <property type="evidence" value="ECO:0007669"/>
    <property type="project" value="UniProtKB-UniPathway"/>
</dbReference>
<evidence type="ECO:0000256" key="2">
    <source>
        <dbReference type="ARBA" id="ARBA00004734"/>
    </source>
</evidence>
<dbReference type="UniPathway" id="UPA00074">
    <property type="reaction ID" value="UER00132"/>
</dbReference>
<dbReference type="EMBL" id="CBSV010000202">
    <property type="protein sequence ID" value="CDH02687.1"/>
    <property type="molecule type" value="Genomic_DNA"/>
</dbReference>
<keyword evidence="8 14" id="KW-0456">Lyase</keyword>
<comment type="subunit">
    <text evidence="4">Homotetramer. Residues from neighboring subunits contribute catalytic and substrate-binding residues to each active site.</text>
</comment>
<dbReference type="Pfam" id="PF00206">
    <property type="entry name" value="Lyase_1"/>
    <property type="match status" value="1"/>
</dbReference>
<dbReference type="SUPFAM" id="SSF48557">
    <property type="entry name" value="L-aspartase-like"/>
    <property type="match status" value="1"/>
</dbReference>
<dbReference type="InterPro" id="IPR020557">
    <property type="entry name" value="Fumarate_lyase_CS"/>
</dbReference>
<dbReference type="InterPro" id="IPR022761">
    <property type="entry name" value="Fumarate_lyase_N"/>
</dbReference>
<dbReference type="Pfam" id="PF08328">
    <property type="entry name" value="ASL_C"/>
    <property type="match status" value="1"/>
</dbReference>
<dbReference type="EC" id="4.3.2.2" evidence="5 13"/>
<dbReference type="InterPro" id="IPR013539">
    <property type="entry name" value="PurB_C"/>
</dbReference>
<evidence type="ECO:0000256" key="6">
    <source>
        <dbReference type="ARBA" id="ARBA00017058"/>
    </source>
</evidence>
<dbReference type="Proteomes" id="UP000028487">
    <property type="component" value="Unassembled WGS sequence"/>
</dbReference>
<feature type="domain" description="Adenylosuccinate lyase PurB C-terminal" evidence="16">
    <location>
        <begin position="331"/>
        <end position="445"/>
    </location>
</feature>
<dbReference type="PROSITE" id="PS00163">
    <property type="entry name" value="FUMARATE_LYASES"/>
    <property type="match status" value="1"/>
</dbReference>
<dbReference type="Gene3D" id="1.10.40.30">
    <property type="entry name" value="Fumarase/aspartase (C-terminal domain)"/>
    <property type="match status" value="1"/>
</dbReference>
<dbReference type="AlphaFoldDB" id="A0A077NKU0"/>
<evidence type="ECO:0000256" key="11">
    <source>
        <dbReference type="ARBA" id="ARBA00030717"/>
    </source>
</evidence>
<dbReference type="HOGENOM" id="CLU_025566_2_0_6"/>
<evidence type="ECO:0000313" key="17">
    <source>
        <dbReference type="EMBL" id="CDH02687.1"/>
    </source>
</evidence>
<reference evidence="17" key="1">
    <citation type="submission" date="2013-07" db="EMBL/GenBank/DDBJ databases">
        <title>Sub-species coevolution in mutualistic symbiosis.</title>
        <authorList>
            <person name="Murfin K."/>
            <person name="Klassen J."/>
            <person name="Lee M."/>
            <person name="Forst S."/>
            <person name="Stock P."/>
            <person name="Goodrich-Blair H."/>
        </authorList>
    </citation>
    <scope>NUCLEOTIDE SEQUENCE [LARGE SCALE GENOMIC DNA]</scope>
    <source>
        <strain evidence="17">Feltiae Moldova</strain>
    </source>
</reference>
<evidence type="ECO:0000256" key="10">
    <source>
        <dbReference type="ARBA" id="ARBA00025012"/>
    </source>
</evidence>
<dbReference type="NCBIfam" id="TIGR00928">
    <property type="entry name" value="purB"/>
    <property type="match status" value="1"/>
</dbReference>
<dbReference type="NCBIfam" id="NF006764">
    <property type="entry name" value="PRK09285.1"/>
    <property type="match status" value="1"/>
</dbReference>
<evidence type="ECO:0000259" key="15">
    <source>
        <dbReference type="Pfam" id="PF00206"/>
    </source>
</evidence>
<dbReference type="PANTHER" id="PTHR43411">
    <property type="entry name" value="ADENYLOSUCCINATE LYASE"/>
    <property type="match status" value="1"/>
</dbReference>
<sequence length="456" mass="51864">MELSSLTAVSPIDGRYGDKVSALRAIFSEFGLLKFRVQVEVRWLQKLAATTEIKEVPAFDASPNAYLNEIVANFNEQDALRIKEIERTTNHDVKAVEYFLKEKVAHIPALHQVSEFIHFACTSEDINNLSHALMLKTAREEIILPQWRQLIDTIKRMAHDYRDLPLLSRTHGQPATPSTVGKELANVAYRMERQFRQFGQVEILGKINGAVGNYNAHLSAYPQVDWHQFSESFVTSLGIQWNPYTTQIEPHDYIAELFDCVARFNTILLDFDRDTWGYIALNHFKQKTVAGEIGSSTMPHKVNPIDFENSEGNLGLANAVLGHLASKLPVSRWQRDLTDSTVLRNLGVGLGYALIAYQATMKGLNKLEINEQHLLDELDQNWEVLAEPIQTVMRRYSIEKPYEKLKKLTRGKRVDAEGMKTFIDGLELPEEEKSRLKSMTPANYIGYATSLVDELK</sequence>
<dbReference type="GO" id="GO:0044208">
    <property type="term" value="P:'de novo' AMP biosynthetic process"/>
    <property type="evidence" value="ECO:0007669"/>
    <property type="project" value="UniProtKB-UniPathway"/>
</dbReference>
<dbReference type="InterPro" id="IPR000362">
    <property type="entry name" value="Fumarate_lyase_fam"/>
</dbReference>
<dbReference type="Gene3D" id="1.10.275.10">
    <property type="entry name" value="Fumarase/aspartase (N-terminal domain)"/>
    <property type="match status" value="1"/>
</dbReference>
<dbReference type="FunFam" id="1.10.275.10:FF:000003">
    <property type="entry name" value="Adenylosuccinate lyase"/>
    <property type="match status" value="1"/>
</dbReference>
<dbReference type="FunFam" id="1.10.40.30:FF:000004">
    <property type="entry name" value="Adenylosuccinate lyase"/>
    <property type="match status" value="1"/>
</dbReference>
<evidence type="ECO:0000256" key="5">
    <source>
        <dbReference type="ARBA" id="ARBA00012339"/>
    </source>
</evidence>
<dbReference type="Gene3D" id="1.20.200.10">
    <property type="entry name" value="Fumarase/aspartase (Central domain)"/>
    <property type="match status" value="1"/>
</dbReference>
<evidence type="ECO:0000256" key="14">
    <source>
        <dbReference type="RuleBase" id="RU361172"/>
    </source>
</evidence>
<dbReference type="RefSeq" id="WP_038221532.1">
    <property type="nucleotide sequence ID" value="NZ_CAWLWD010000029.1"/>
</dbReference>
<comment type="caution">
    <text evidence="17">The sequence shown here is derived from an EMBL/GenBank/DDBJ whole genome shotgun (WGS) entry which is preliminary data.</text>
</comment>
<proteinExistence type="inferred from homology"/>
<comment type="pathway">
    <text evidence="1 14">Purine metabolism; IMP biosynthesis via de novo pathway; 5-amino-1-(5-phospho-D-ribosyl)imidazole-4-carboxamide from 5-amino-1-(5-phospho-D-ribosyl)imidazole-4-carboxylate: step 2/2.</text>
</comment>
<dbReference type="PRINTS" id="PR00149">
    <property type="entry name" value="FUMRATELYASE"/>
</dbReference>
<evidence type="ECO:0000256" key="1">
    <source>
        <dbReference type="ARBA" id="ARBA00004706"/>
    </source>
</evidence>
<organism evidence="17">
    <name type="scientific">Xenorhabdus bovienii str. feltiae Moldova</name>
    <dbReference type="NCBI Taxonomy" id="1398200"/>
    <lineage>
        <taxon>Bacteria</taxon>
        <taxon>Pseudomonadati</taxon>
        <taxon>Pseudomonadota</taxon>
        <taxon>Gammaproteobacteria</taxon>
        <taxon>Enterobacterales</taxon>
        <taxon>Morganellaceae</taxon>
        <taxon>Xenorhabdus</taxon>
    </lineage>
</organism>
<comment type="function">
    <text evidence="10">Catalyzes two reactions in de novo purine nucleotide biosynthesis. Catalyzes the breakdown of 5-aminoimidazole- (N-succinylocarboxamide) ribotide (SAICAR or 2-[5-amino-1-(5-phospho-beta-D-ribosyl)imidazole-4-carboxamido]succinate) to 5-aminoimidazole-4-carboxamide ribotide (AICAR or 5-amino-1-(5-phospho-beta-D-ribosyl)imidazole-4-carboxamide) and fumarate, and of adenylosuccinate (ADS or N(6)-(1,2-dicarboxyethyl)-AMP) to adenosine monophosphate (AMP) and fumarate.</text>
</comment>
<evidence type="ECO:0000256" key="12">
    <source>
        <dbReference type="ARBA" id="ARBA00049115"/>
    </source>
</evidence>
<comment type="pathway">
    <text evidence="2 14">Purine metabolism; AMP biosynthesis via de novo pathway; AMP from IMP: step 2/2.</text>
</comment>
<dbReference type="FunFam" id="1.20.200.10:FF:000004">
    <property type="entry name" value="Adenylosuccinate lyase"/>
    <property type="match status" value="1"/>
</dbReference>